<keyword evidence="2" id="KW-1185">Reference proteome</keyword>
<dbReference type="AlphaFoldDB" id="A0A5B7FTH4"/>
<evidence type="ECO:0000313" key="1">
    <source>
        <dbReference type="EMBL" id="MPC50751.1"/>
    </source>
</evidence>
<proteinExistence type="predicted"/>
<organism evidence="1 2">
    <name type="scientific">Portunus trituberculatus</name>
    <name type="common">Swimming crab</name>
    <name type="synonym">Neptunus trituberculatus</name>
    <dbReference type="NCBI Taxonomy" id="210409"/>
    <lineage>
        <taxon>Eukaryota</taxon>
        <taxon>Metazoa</taxon>
        <taxon>Ecdysozoa</taxon>
        <taxon>Arthropoda</taxon>
        <taxon>Crustacea</taxon>
        <taxon>Multicrustacea</taxon>
        <taxon>Malacostraca</taxon>
        <taxon>Eumalacostraca</taxon>
        <taxon>Eucarida</taxon>
        <taxon>Decapoda</taxon>
        <taxon>Pleocyemata</taxon>
        <taxon>Brachyura</taxon>
        <taxon>Eubrachyura</taxon>
        <taxon>Portunoidea</taxon>
        <taxon>Portunidae</taxon>
        <taxon>Portuninae</taxon>
        <taxon>Portunus</taxon>
    </lineage>
</organism>
<sequence>MPIHGDSESMIGLDPFFHQSKQFSRGVSIILVDVLINLA</sequence>
<evidence type="ECO:0000313" key="2">
    <source>
        <dbReference type="Proteomes" id="UP000324222"/>
    </source>
</evidence>
<dbReference type="EMBL" id="VSRR010009710">
    <property type="protein sequence ID" value="MPC50751.1"/>
    <property type="molecule type" value="Genomic_DNA"/>
</dbReference>
<reference evidence="1 2" key="1">
    <citation type="submission" date="2019-05" db="EMBL/GenBank/DDBJ databases">
        <title>Another draft genome of Portunus trituberculatus and its Hox gene families provides insights of decapod evolution.</title>
        <authorList>
            <person name="Jeong J.-H."/>
            <person name="Song I."/>
            <person name="Kim S."/>
            <person name="Choi T."/>
            <person name="Kim D."/>
            <person name="Ryu S."/>
            <person name="Kim W."/>
        </authorList>
    </citation>
    <scope>NUCLEOTIDE SEQUENCE [LARGE SCALE GENOMIC DNA]</scope>
    <source>
        <tissue evidence="1">Muscle</tissue>
    </source>
</reference>
<protein>
    <submittedName>
        <fullName evidence="1">Uncharacterized protein</fullName>
    </submittedName>
</protein>
<accession>A0A5B7FTH4</accession>
<dbReference type="Proteomes" id="UP000324222">
    <property type="component" value="Unassembled WGS sequence"/>
</dbReference>
<name>A0A5B7FTH4_PORTR</name>
<comment type="caution">
    <text evidence="1">The sequence shown here is derived from an EMBL/GenBank/DDBJ whole genome shotgun (WGS) entry which is preliminary data.</text>
</comment>
<gene>
    <name evidence="1" type="ORF">E2C01_044581</name>
</gene>